<dbReference type="InterPro" id="IPR001460">
    <property type="entry name" value="PCN-bd_Tpept"/>
</dbReference>
<dbReference type="SUPFAM" id="SSF56601">
    <property type="entry name" value="beta-lactamase/transpeptidase-like"/>
    <property type="match status" value="1"/>
</dbReference>
<gene>
    <name evidence="6" type="ORF">HMPREF0860_0398</name>
    <name evidence="5" type="ORF">HMPREF1325_2612</name>
</gene>
<dbReference type="SUPFAM" id="SSF56519">
    <property type="entry name" value="Penicillin binding protein dimerisation domain"/>
    <property type="match status" value="1"/>
</dbReference>
<dbReference type="GO" id="GO:0005886">
    <property type="term" value="C:plasma membrane"/>
    <property type="evidence" value="ECO:0007669"/>
    <property type="project" value="TreeGrafter"/>
</dbReference>
<dbReference type="Proteomes" id="UP000016412">
    <property type="component" value="Unassembled WGS sequence"/>
</dbReference>
<evidence type="ECO:0000256" key="3">
    <source>
        <dbReference type="ARBA" id="ARBA00023136"/>
    </source>
</evidence>
<dbReference type="PATRIC" id="fig|1125725.3.peg.1786"/>
<evidence type="ECO:0000259" key="4">
    <source>
        <dbReference type="PROSITE" id="PS51178"/>
    </source>
</evidence>
<keyword evidence="2" id="KW-0121">Carboxypeptidase</keyword>
<dbReference type="GO" id="GO:0071555">
    <property type="term" value="P:cell wall organization"/>
    <property type="evidence" value="ECO:0007669"/>
    <property type="project" value="TreeGrafter"/>
</dbReference>
<dbReference type="eggNOG" id="COG0768">
    <property type="taxonomic scope" value="Bacteria"/>
</dbReference>
<dbReference type="SUPFAM" id="SSF54184">
    <property type="entry name" value="Penicillin-binding protein 2x (pbp-2x), c-terminal domain"/>
    <property type="match status" value="1"/>
</dbReference>
<evidence type="ECO:0000256" key="1">
    <source>
        <dbReference type="ARBA" id="ARBA00004370"/>
    </source>
</evidence>
<proteinExistence type="predicted"/>
<evidence type="ECO:0000256" key="2">
    <source>
        <dbReference type="ARBA" id="ARBA00022645"/>
    </source>
</evidence>
<dbReference type="InterPro" id="IPR005311">
    <property type="entry name" value="PBP_dimer"/>
</dbReference>
<evidence type="ECO:0000313" key="6">
    <source>
        <dbReference type="EMBL" id="ERJ97736.1"/>
    </source>
</evidence>
<dbReference type="Pfam" id="PF03717">
    <property type="entry name" value="PBP_dimer"/>
    <property type="match status" value="1"/>
</dbReference>
<dbReference type="PANTHER" id="PTHR30627:SF1">
    <property type="entry name" value="PEPTIDOGLYCAN D,D-TRANSPEPTIDASE FTSI"/>
    <property type="match status" value="1"/>
</dbReference>
<dbReference type="Pfam" id="PF03793">
    <property type="entry name" value="PASTA"/>
    <property type="match status" value="1"/>
</dbReference>
<dbReference type="Proteomes" id="UP000016646">
    <property type="component" value="Unassembled WGS sequence"/>
</dbReference>
<sequence length="622" mass="67373">MNDFFHMKRIVVLAVFVFIAAAYITLRYVRLALTPVAEITARTPVMERGAIVDRSGKPLAVQTNFYHVGVTPKMIADVASFAKDVASILGMKESEVASLIENARGAHFVYLKKKIAQTAYDELKQIIDTKGYSFVRCDRIPGRVYPENSLASQLVGYMGDDGNGLSGTEYSMQSVLAPSVGADSAQIEPGKNVYLTIDANLQYKLEQIALSAMKNTQAESMMLVAAEAKTGEILSYISLPSVNLNEYYKATVDETIDRPAMTAYEPGSVFKIFTVAILHDAGLIHSGDSFFCNGMYERKTRSGETLRIKCLGTHGWVTPRDALRLSCNAALGQMSDRIDEDEFIEKIRVLGFGRRTGIDLPGETAGSVKDPNSRSWSARSKPTIAIGQEISVSALQMMYAATSLASGGIPVKLATIKRITNKDGSTYYEHKAERGERTLSEATARYLLSCMETTATTGTGSRARLGDISIGVKTGTAQMADKSGGYSSTDFLSNCIAIFPIEDPEIILYIVIEKAKGETYAGRIVAPVIAEAADAIINHLGMSRGGAESLLHSGRIVIPAGKTLTVGSLLPDFTNMSKRDLLPLFESGKFRVTIHGNGWVTSQTPPAGTPVTENMVIELNLE</sequence>
<dbReference type="InterPro" id="IPR050515">
    <property type="entry name" value="Beta-lactam/transpept"/>
</dbReference>
<evidence type="ECO:0000313" key="8">
    <source>
        <dbReference type="Proteomes" id="UP000016646"/>
    </source>
</evidence>
<dbReference type="InterPro" id="IPR005543">
    <property type="entry name" value="PASTA_dom"/>
</dbReference>
<keyword evidence="3" id="KW-0472">Membrane</keyword>
<dbReference type="STRING" id="1125725.HMPREF1325_2612"/>
<reference evidence="7 8" key="1">
    <citation type="submission" date="2013-08" db="EMBL/GenBank/DDBJ databases">
        <authorList>
            <person name="Durkin A.S."/>
            <person name="Haft D.R."/>
            <person name="McCorrison J."/>
            <person name="Torralba M."/>
            <person name="Gillis M."/>
            <person name="Haft D.H."/>
            <person name="Methe B."/>
            <person name="Sutton G."/>
            <person name="Nelson K.E."/>
        </authorList>
    </citation>
    <scope>NUCLEOTIDE SEQUENCE [LARGE SCALE GENOMIC DNA]</scope>
    <source>
        <strain evidence="6 8">ATCC 35536</strain>
        <strain evidence="5 7">VPI DR56BR1116</strain>
    </source>
</reference>
<dbReference type="Gene3D" id="3.40.710.10">
    <property type="entry name" value="DD-peptidase/beta-lactamase superfamily"/>
    <property type="match status" value="1"/>
</dbReference>
<feature type="domain" description="PASTA" evidence="4">
    <location>
        <begin position="564"/>
        <end position="622"/>
    </location>
</feature>
<dbReference type="EMBL" id="AVQI01000084">
    <property type="protein sequence ID" value="ERJ97736.1"/>
    <property type="molecule type" value="Genomic_DNA"/>
</dbReference>
<dbReference type="Gene3D" id="3.90.1310.10">
    <property type="entry name" value="Penicillin-binding protein 2a (Domain 2)"/>
    <property type="match status" value="1"/>
</dbReference>
<dbReference type="CDD" id="cd06575">
    <property type="entry name" value="PASTA_Pbp2x-like_2"/>
    <property type="match status" value="1"/>
</dbReference>
<evidence type="ECO:0000313" key="7">
    <source>
        <dbReference type="Proteomes" id="UP000016412"/>
    </source>
</evidence>
<name>U1F8G6_TRESO</name>
<comment type="subcellular location">
    <subcellularLocation>
        <location evidence="1">Membrane</location>
    </subcellularLocation>
</comment>
<dbReference type="PANTHER" id="PTHR30627">
    <property type="entry name" value="PEPTIDOGLYCAN D,D-TRANSPEPTIDASE"/>
    <property type="match status" value="1"/>
</dbReference>
<keyword evidence="8" id="KW-1185">Reference proteome</keyword>
<organism evidence="5 7">
    <name type="scientific">Treponema socranskii subsp. socranskii VPI DR56BR1116 = ATCC 35536</name>
    <dbReference type="NCBI Taxonomy" id="1125725"/>
    <lineage>
        <taxon>Bacteria</taxon>
        <taxon>Pseudomonadati</taxon>
        <taxon>Spirochaetota</taxon>
        <taxon>Spirochaetia</taxon>
        <taxon>Spirochaetales</taxon>
        <taxon>Treponemataceae</taxon>
        <taxon>Treponema</taxon>
    </lineage>
</organism>
<dbReference type="OrthoDB" id="9770103at2"/>
<dbReference type="InterPro" id="IPR036138">
    <property type="entry name" value="PBP_dimer_sf"/>
</dbReference>
<keyword evidence="2" id="KW-0378">Hydrolase</keyword>
<dbReference type="AlphaFoldDB" id="U1F8G6"/>
<dbReference type="Pfam" id="PF00905">
    <property type="entry name" value="Transpeptidase"/>
    <property type="match status" value="1"/>
</dbReference>
<comment type="caution">
    <text evidence="5">The sequence shown here is derived from an EMBL/GenBank/DDBJ whole genome shotgun (WGS) entry which is preliminary data.</text>
</comment>
<dbReference type="GO" id="GO:0008658">
    <property type="term" value="F:penicillin binding"/>
    <property type="evidence" value="ECO:0007669"/>
    <property type="project" value="InterPro"/>
</dbReference>
<protein>
    <submittedName>
        <fullName evidence="5">Penicillin-binding protein, transpeptidase domain protein</fullName>
    </submittedName>
</protein>
<dbReference type="InterPro" id="IPR012338">
    <property type="entry name" value="Beta-lactam/transpept-like"/>
</dbReference>
<dbReference type="PROSITE" id="PS51178">
    <property type="entry name" value="PASTA"/>
    <property type="match status" value="1"/>
</dbReference>
<keyword evidence="2" id="KW-0645">Protease</keyword>
<dbReference type="Gene3D" id="3.30.450.330">
    <property type="match status" value="1"/>
</dbReference>
<evidence type="ECO:0000313" key="5">
    <source>
        <dbReference type="EMBL" id="ERF60342.1"/>
    </source>
</evidence>
<dbReference type="GO" id="GO:0004180">
    <property type="term" value="F:carboxypeptidase activity"/>
    <property type="evidence" value="ECO:0007669"/>
    <property type="project" value="UniProtKB-KW"/>
</dbReference>
<accession>U1F8G6</accession>
<dbReference type="RefSeq" id="WP_021330741.1">
    <property type="nucleotide sequence ID" value="NZ_AUZJ01000043.1"/>
</dbReference>
<dbReference type="EMBL" id="AUZJ01000043">
    <property type="protein sequence ID" value="ERF60342.1"/>
    <property type="molecule type" value="Genomic_DNA"/>
</dbReference>